<evidence type="ECO:0000313" key="3">
    <source>
        <dbReference type="Proteomes" id="UP001601521"/>
    </source>
</evidence>
<gene>
    <name evidence="2" type="ORF">ACFYTH_05515</name>
</gene>
<accession>A0ABW6NCM0</accession>
<organism evidence="2 3">
    <name type="scientific">Nocardia africana</name>
    <dbReference type="NCBI Taxonomy" id="134964"/>
    <lineage>
        <taxon>Bacteria</taxon>
        <taxon>Bacillati</taxon>
        <taxon>Actinomycetota</taxon>
        <taxon>Actinomycetes</taxon>
        <taxon>Mycobacteriales</taxon>
        <taxon>Nocardiaceae</taxon>
        <taxon>Nocardia</taxon>
    </lineage>
</organism>
<sequence length="120" mass="13471">MTDPATIDPEDQRRLDAILAASPDLKALTAHVRAFAIMMTELGGKQLERWMSCVDADDQPALHSFVRGLRRDQDAVTAGLTMRWSSGAVEGHVNRIKMLKRQMFGRAKPDLLRKRILLSD</sequence>
<keyword evidence="3" id="KW-1185">Reference proteome</keyword>
<dbReference type="EMBL" id="JBIALX010000002">
    <property type="protein sequence ID" value="MFF0452813.1"/>
    <property type="molecule type" value="Genomic_DNA"/>
</dbReference>
<dbReference type="PANTHER" id="PTHR33498">
    <property type="entry name" value="TRANSPOSASE FOR INSERTION SEQUENCE ELEMENT IS1557"/>
    <property type="match status" value="1"/>
</dbReference>
<comment type="caution">
    <text evidence="2">The sequence shown here is derived from an EMBL/GenBank/DDBJ whole genome shotgun (WGS) entry which is preliminary data.</text>
</comment>
<feature type="domain" description="Transposase IS204/IS1001/IS1096/IS1165 DDE" evidence="1">
    <location>
        <begin position="3"/>
        <end position="116"/>
    </location>
</feature>
<dbReference type="InterPro" id="IPR002560">
    <property type="entry name" value="Transposase_DDE"/>
</dbReference>
<dbReference type="Proteomes" id="UP001601521">
    <property type="component" value="Unassembled WGS sequence"/>
</dbReference>
<dbReference type="Pfam" id="PF01610">
    <property type="entry name" value="DDE_Tnp_ISL3"/>
    <property type="match status" value="1"/>
</dbReference>
<dbReference type="PANTHER" id="PTHR33498:SF1">
    <property type="entry name" value="TRANSPOSASE FOR INSERTION SEQUENCE ELEMENT IS1557"/>
    <property type="match status" value="1"/>
</dbReference>
<evidence type="ECO:0000313" key="2">
    <source>
        <dbReference type="EMBL" id="MFF0452813.1"/>
    </source>
</evidence>
<name>A0ABW6NCM0_9NOCA</name>
<dbReference type="InterPro" id="IPR047951">
    <property type="entry name" value="Transpos_ISL3"/>
</dbReference>
<evidence type="ECO:0000259" key="1">
    <source>
        <dbReference type="Pfam" id="PF01610"/>
    </source>
</evidence>
<proteinExistence type="predicted"/>
<reference evidence="2 3" key="1">
    <citation type="submission" date="2024-10" db="EMBL/GenBank/DDBJ databases">
        <title>The Natural Products Discovery Center: Release of the First 8490 Sequenced Strains for Exploring Actinobacteria Biosynthetic Diversity.</title>
        <authorList>
            <person name="Kalkreuter E."/>
            <person name="Kautsar S.A."/>
            <person name="Yang D."/>
            <person name="Bader C.D."/>
            <person name="Teijaro C.N."/>
            <person name="Fluegel L."/>
            <person name="Davis C.M."/>
            <person name="Simpson J.R."/>
            <person name="Lauterbach L."/>
            <person name="Steele A.D."/>
            <person name="Gui C."/>
            <person name="Meng S."/>
            <person name="Li G."/>
            <person name="Viehrig K."/>
            <person name="Ye F."/>
            <person name="Su P."/>
            <person name="Kiefer A.F."/>
            <person name="Nichols A."/>
            <person name="Cepeda A.J."/>
            <person name="Yan W."/>
            <person name="Fan B."/>
            <person name="Jiang Y."/>
            <person name="Adhikari A."/>
            <person name="Zheng C.-J."/>
            <person name="Schuster L."/>
            <person name="Cowan T.M."/>
            <person name="Smanski M.J."/>
            <person name="Chevrette M.G."/>
            <person name="De Carvalho L.P.S."/>
            <person name="Shen B."/>
        </authorList>
    </citation>
    <scope>NUCLEOTIDE SEQUENCE [LARGE SCALE GENOMIC DNA]</scope>
    <source>
        <strain evidence="2 3">NPDC004550</strain>
    </source>
</reference>
<dbReference type="RefSeq" id="WP_387250057.1">
    <property type="nucleotide sequence ID" value="NZ_JBIALX010000002.1"/>
</dbReference>
<protein>
    <submittedName>
        <fullName evidence="2">Transposase</fullName>
    </submittedName>
</protein>